<evidence type="ECO:0000256" key="1">
    <source>
        <dbReference type="SAM" id="Phobius"/>
    </source>
</evidence>
<keyword evidence="1" id="KW-1133">Transmembrane helix</keyword>
<comment type="caution">
    <text evidence="2">The sequence shown here is derived from an EMBL/GenBank/DDBJ whole genome shotgun (WGS) entry which is preliminary data.</text>
</comment>
<organism evidence="2 3">
    <name type="scientific">Archangium lansingense</name>
    <dbReference type="NCBI Taxonomy" id="2995310"/>
    <lineage>
        <taxon>Bacteria</taxon>
        <taxon>Pseudomonadati</taxon>
        <taxon>Myxococcota</taxon>
        <taxon>Myxococcia</taxon>
        <taxon>Myxococcales</taxon>
        <taxon>Cystobacterineae</taxon>
        <taxon>Archangiaceae</taxon>
        <taxon>Archangium</taxon>
    </lineage>
</organism>
<dbReference type="Proteomes" id="UP001207654">
    <property type="component" value="Unassembled WGS sequence"/>
</dbReference>
<gene>
    <name evidence="2" type="ORF">OV287_35735</name>
</gene>
<proteinExistence type="predicted"/>
<keyword evidence="1" id="KW-0472">Membrane</keyword>
<evidence type="ECO:0000313" key="2">
    <source>
        <dbReference type="EMBL" id="MCY1079821.1"/>
    </source>
</evidence>
<dbReference type="EMBL" id="JAPNKA010000001">
    <property type="protein sequence ID" value="MCY1079821.1"/>
    <property type="molecule type" value="Genomic_DNA"/>
</dbReference>
<keyword evidence="3" id="KW-1185">Reference proteome</keyword>
<feature type="transmembrane region" description="Helical" evidence="1">
    <location>
        <begin position="50"/>
        <end position="70"/>
    </location>
</feature>
<feature type="transmembrane region" description="Helical" evidence="1">
    <location>
        <begin position="21"/>
        <end position="44"/>
    </location>
</feature>
<name>A0ABT4AEV1_9BACT</name>
<sequence>MRGRPVPGGLRAQRGVALVELLIAGLLLLALLGAAAMLTGRFVAPAYRPLVWGAGLLMAGAYLYVVIVRLMHLGRTASLWAEAGRRSLEFRRACADFALELPEGREWSSKRGLLDDGAVLAPETRERLVRAEECFRPVLEENALASVALGELIVRRRGDHWQLLWRVEGTEERLHSEGPLPATMPSVR</sequence>
<accession>A0ABT4AEV1</accession>
<evidence type="ECO:0000313" key="3">
    <source>
        <dbReference type="Proteomes" id="UP001207654"/>
    </source>
</evidence>
<reference evidence="2 3" key="1">
    <citation type="submission" date="2022-11" db="EMBL/GenBank/DDBJ databases">
        <title>Minimal conservation of predation-associated metabolite biosynthetic gene clusters underscores biosynthetic potential of Myxococcota including descriptions for ten novel species: Archangium lansinium sp. nov., Myxococcus landrumus sp. nov., Nannocystis bai.</title>
        <authorList>
            <person name="Ahearne A."/>
            <person name="Stevens C."/>
            <person name="Phillips K."/>
        </authorList>
    </citation>
    <scope>NUCLEOTIDE SEQUENCE [LARGE SCALE GENOMIC DNA]</scope>
    <source>
        <strain evidence="2 3">MIWBW</strain>
    </source>
</reference>
<protein>
    <submittedName>
        <fullName evidence="2">Uncharacterized protein</fullName>
    </submittedName>
</protein>
<dbReference type="RefSeq" id="WP_267538515.1">
    <property type="nucleotide sequence ID" value="NZ_JAPNKA010000001.1"/>
</dbReference>
<keyword evidence="1" id="KW-0812">Transmembrane</keyword>